<comment type="caution">
    <text evidence="2">The sequence shown here is derived from an EMBL/GenBank/DDBJ whole genome shotgun (WGS) entry which is preliminary data.</text>
</comment>
<accession>A0ABR2ZDT3</accession>
<evidence type="ECO:0000256" key="1">
    <source>
        <dbReference type="SAM" id="MobiDB-lite"/>
    </source>
</evidence>
<feature type="region of interest" description="Disordered" evidence="1">
    <location>
        <begin position="122"/>
        <end position="159"/>
    </location>
</feature>
<evidence type="ECO:0000313" key="2">
    <source>
        <dbReference type="EMBL" id="KAL0059420.1"/>
    </source>
</evidence>
<feature type="compositionally biased region" description="Basic and acidic residues" evidence="1">
    <location>
        <begin position="123"/>
        <end position="141"/>
    </location>
</feature>
<sequence length="159" mass="18082">MVYWWNHKETYLPCLIPALSKMLPEHLESIARNMNITKGQHTWTYRQTGTQLSPVEALKSARKLDFKVASEVAITRRNSSLQNTQNKYINTIARNTRRQTAKSEKALEKANTIHATLTLQQQIDKEKDARRESLAREKALKDQLAGLKPGATGNSTKHA</sequence>
<dbReference type="EMBL" id="JBBXMP010000227">
    <property type="protein sequence ID" value="KAL0059420.1"/>
    <property type="molecule type" value="Genomic_DNA"/>
</dbReference>
<proteinExistence type="predicted"/>
<name>A0ABR2ZDT3_9AGAR</name>
<protein>
    <submittedName>
        <fullName evidence="2">Uncharacterized protein</fullName>
    </submittedName>
</protein>
<reference evidence="2 3" key="1">
    <citation type="submission" date="2024-05" db="EMBL/GenBank/DDBJ databases">
        <title>A draft genome resource for the thread blight pathogen Marasmius tenuissimus strain MS-2.</title>
        <authorList>
            <person name="Yulfo-Soto G.E."/>
            <person name="Baruah I.K."/>
            <person name="Amoako-Attah I."/>
            <person name="Bukari Y."/>
            <person name="Meinhardt L.W."/>
            <person name="Bailey B.A."/>
            <person name="Cohen S.P."/>
        </authorList>
    </citation>
    <scope>NUCLEOTIDE SEQUENCE [LARGE SCALE GENOMIC DNA]</scope>
    <source>
        <strain evidence="2 3">MS-2</strain>
    </source>
</reference>
<evidence type="ECO:0000313" key="3">
    <source>
        <dbReference type="Proteomes" id="UP001437256"/>
    </source>
</evidence>
<dbReference type="Proteomes" id="UP001437256">
    <property type="component" value="Unassembled WGS sequence"/>
</dbReference>
<gene>
    <name evidence="2" type="ORF">AAF712_013809</name>
</gene>
<keyword evidence="3" id="KW-1185">Reference proteome</keyword>
<organism evidence="2 3">
    <name type="scientific">Marasmius tenuissimus</name>
    <dbReference type="NCBI Taxonomy" id="585030"/>
    <lineage>
        <taxon>Eukaryota</taxon>
        <taxon>Fungi</taxon>
        <taxon>Dikarya</taxon>
        <taxon>Basidiomycota</taxon>
        <taxon>Agaricomycotina</taxon>
        <taxon>Agaricomycetes</taxon>
        <taxon>Agaricomycetidae</taxon>
        <taxon>Agaricales</taxon>
        <taxon>Marasmiineae</taxon>
        <taxon>Marasmiaceae</taxon>
        <taxon>Marasmius</taxon>
    </lineage>
</organism>